<reference evidence="6" key="1">
    <citation type="journal article" date="2015" name="Genome Announc.">
        <title>Draft whole-genome sequence of the biocontrol agent Trichoderma harzianum T6776.</title>
        <authorList>
            <person name="Baroncelli R."/>
            <person name="Piaggeschi G."/>
            <person name="Fiorini L."/>
            <person name="Bertolini E."/>
            <person name="Zapparata A."/>
            <person name="Pe M.E."/>
            <person name="Sarrocco S."/>
            <person name="Vannacci G."/>
        </authorList>
    </citation>
    <scope>NUCLEOTIDE SEQUENCE [LARGE SCALE GENOMIC DNA]</scope>
    <source>
        <strain evidence="6">T6776</strain>
    </source>
</reference>
<dbReference type="SUPFAM" id="SSF51905">
    <property type="entry name" value="FAD/NAD(P)-binding domain"/>
    <property type="match status" value="2"/>
</dbReference>
<name>A0A0F9XQJ4_TRIHA</name>
<proteinExistence type="predicted"/>
<protein>
    <recommendedName>
        <fullName evidence="7">Cyclohexanone monooxygenase</fullName>
    </recommendedName>
</protein>
<dbReference type="PRINTS" id="PR00469">
    <property type="entry name" value="PNDRDTASEII"/>
</dbReference>
<dbReference type="InterPro" id="IPR020946">
    <property type="entry name" value="Flavin_mOase-like"/>
</dbReference>
<dbReference type="OrthoDB" id="66881at2759"/>
<dbReference type="Pfam" id="PF00743">
    <property type="entry name" value="FMO-like"/>
    <property type="match status" value="1"/>
</dbReference>
<dbReference type="Proteomes" id="UP000034112">
    <property type="component" value="Unassembled WGS sequence"/>
</dbReference>
<evidence type="ECO:0000256" key="2">
    <source>
        <dbReference type="ARBA" id="ARBA00022827"/>
    </source>
</evidence>
<evidence type="ECO:0000313" key="6">
    <source>
        <dbReference type="Proteomes" id="UP000034112"/>
    </source>
</evidence>
<sequence>MPSIDALVVGAGFAGIYQLYKLRELGLSVKLIDKASDVGGTWYWNRYPGANSDSLSEVYRYSWDKEDLLTYPWPNHYVSQKEIWDYLKHVVKRHDLRKYMQFSTELESASFDRSSSLWTAQLSTGETIQTRYLLTALGTWSKVNYPVIPGIEKFGGEKYHTGNWPKNYDFKGKRVGVIGSGSTGVQVTIALADEVKELISFQRSPQYIVPNGDGPVSAEFRDNVNKNYDEIWDGVRNSYAAHNVKESTIPAMSVSAEERERVFESLWQQGNGFRFMFSAFSDIVISEEANEEACKFIRKKISQIVEDPVKARKLSPDGYYARRPITAPAYYETFNKKHVDIVDLRQTPITEITEKGILTNEKLHELDVIVFATGFEVADGNYTTLTINGRQQSLKEHWAEKTTSYLGVSEAGFPNMFLVVGPLSPFNNFPPTIEAQVDFISGLISKAEAKRKEEASGKVVLIEATQQAEDDYVEACRVLGTKNLFRKEKSYIFGANIAGRKPNILFWVGGLVHYRKALQDVVDDGYRGFTFSY</sequence>
<dbReference type="InterPro" id="IPR050775">
    <property type="entry name" value="FAD-binding_Monooxygenases"/>
</dbReference>
<evidence type="ECO:0000256" key="1">
    <source>
        <dbReference type="ARBA" id="ARBA00022630"/>
    </source>
</evidence>
<keyword evidence="1" id="KW-0285">Flavoprotein</keyword>
<evidence type="ECO:0000256" key="4">
    <source>
        <dbReference type="ARBA" id="ARBA00023002"/>
    </source>
</evidence>
<keyword evidence="3" id="KW-0521">NADP</keyword>
<dbReference type="GO" id="GO:0050660">
    <property type="term" value="F:flavin adenine dinucleotide binding"/>
    <property type="evidence" value="ECO:0007669"/>
    <property type="project" value="InterPro"/>
</dbReference>
<gene>
    <name evidence="5" type="ORF">THAR02_01125</name>
</gene>
<evidence type="ECO:0000256" key="3">
    <source>
        <dbReference type="ARBA" id="ARBA00022857"/>
    </source>
</evidence>
<dbReference type="GO" id="GO:0050661">
    <property type="term" value="F:NADP binding"/>
    <property type="evidence" value="ECO:0007669"/>
    <property type="project" value="InterPro"/>
</dbReference>
<dbReference type="PANTHER" id="PTHR43098:SF5">
    <property type="entry name" value="DUAL-FUNCTIONAL MONOOXYGENASE_METHYLTRANSFERASE PSOF"/>
    <property type="match status" value="1"/>
</dbReference>
<accession>A0A0F9XQJ4</accession>
<dbReference type="Gene3D" id="3.50.50.60">
    <property type="entry name" value="FAD/NAD(P)-binding domain"/>
    <property type="match status" value="2"/>
</dbReference>
<keyword evidence="2" id="KW-0274">FAD</keyword>
<dbReference type="InterPro" id="IPR036188">
    <property type="entry name" value="FAD/NAD-bd_sf"/>
</dbReference>
<evidence type="ECO:0008006" key="7">
    <source>
        <dbReference type="Google" id="ProtNLM"/>
    </source>
</evidence>
<keyword evidence="4" id="KW-0560">Oxidoreductase</keyword>
<dbReference type="OMA" id="YRYSWDL"/>
<dbReference type="AlphaFoldDB" id="A0A0F9XQJ4"/>
<dbReference type="EMBL" id="JOKZ01000019">
    <property type="protein sequence ID" value="KKP06740.1"/>
    <property type="molecule type" value="Genomic_DNA"/>
</dbReference>
<comment type="caution">
    <text evidence="5">The sequence shown here is derived from an EMBL/GenBank/DDBJ whole genome shotgun (WGS) entry which is preliminary data.</text>
</comment>
<organism evidence="5 6">
    <name type="scientific">Trichoderma harzianum</name>
    <name type="common">Hypocrea lixii</name>
    <dbReference type="NCBI Taxonomy" id="5544"/>
    <lineage>
        <taxon>Eukaryota</taxon>
        <taxon>Fungi</taxon>
        <taxon>Dikarya</taxon>
        <taxon>Ascomycota</taxon>
        <taxon>Pezizomycotina</taxon>
        <taxon>Sordariomycetes</taxon>
        <taxon>Hypocreomycetidae</taxon>
        <taxon>Hypocreales</taxon>
        <taxon>Hypocreaceae</taxon>
        <taxon>Trichoderma</taxon>
    </lineage>
</organism>
<evidence type="ECO:0000313" key="5">
    <source>
        <dbReference type="EMBL" id="KKP06740.1"/>
    </source>
</evidence>
<dbReference type="GO" id="GO:0004499">
    <property type="term" value="F:N,N-dimethylaniline monooxygenase activity"/>
    <property type="evidence" value="ECO:0007669"/>
    <property type="project" value="InterPro"/>
</dbReference>
<dbReference type="PANTHER" id="PTHR43098">
    <property type="entry name" value="L-ORNITHINE N(5)-MONOOXYGENASE-RELATED"/>
    <property type="match status" value="1"/>
</dbReference>